<accession>A0A5C6C203</accession>
<dbReference type="EMBL" id="SJPU01000001">
    <property type="protein sequence ID" value="TWU18158.1"/>
    <property type="molecule type" value="Genomic_DNA"/>
</dbReference>
<proteinExistence type="predicted"/>
<dbReference type="PANTHER" id="PTHR45588">
    <property type="entry name" value="TPR DOMAIN-CONTAINING PROTEIN"/>
    <property type="match status" value="1"/>
</dbReference>
<dbReference type="PROSITE" id="PS51352">
    <property type="entry name" value="THIOREDOXIN_2"/>
    <property type="match status" value="1"/>
</dbReference>
<dbReference type="GO" id="GO:0016491">
    <property type="term" value="F:oxidoreductase activity"/>
    <property type="evidence" value="ECO:0007669"/>
    <property type="project" value="InterPro"/>
</dbReference>
<gene>
    <name evidence="3" type="primary">bcp_1</name>
    <name evidence="3" type="ORF">Poly21_03130</name>
</gene>
<dbReference type="CDD" id="cd02971">
    <property type="entry name" value="PRX_family"/>
    <property type="match status" value="1"/>
</dbReference>
<dbReference type="Gene3D" id="1.25.40.10">
    <property type="entry name" value="Tetratricopeptide repeat domain"/>
    <property type="match status" value="2"/>
</dbReference>
<reference evidence="3 4" key="1">
    <citation type="journal article" date="2020" name="Antonie Van Leeuwenhoek">
        <title>Rhodopirellula heiligendammensis sp. nov., Rhodopirellula pilleata sp. nov., and Rhodopirellula solitaria sp. nov. isolated from natural or artificial marine surfaces in Northern Germany and California, USA, and emended description of the genus Rhodopirellula.</title>
        <authorList>
            <person name="Kallscheuer N."/>
            <person name="Wiegand S."/>
            <person name="Jogler M."/>
            <person name="Boedeker C."/>
            <person name="Peeters S.H."/>
            <person name="Rast P."/>
            <person name="Heuer A."/>
            <person name="Jetten M.S.M."/>
            <person name="Rohde M."/>
            <person name="Jogler C."/>
        </authorList>
    </citation>
    <scope>NUCLEOTIDE SEQUENCE [LARGE SCALE GENOMIC DNA]</scope>
    <source>
        <strain evidence="3 4">Poly21</strain>
    </source>
</reference>
<dbReference type="PANTHER" id="PTHR45588:SF1">
    <property type="entry name" value="WW DOMAIN-CONTAINING PROTEIN"/>
    <property type="match status" value="1"/>
</dbReference>
<dbReference type="OrthoDB" id="9778494at2"/>
<dbReference type="InterPro" id="IPR000866">
    <property type="entry name" value="AhpC/TSA"/>
</dbReference>
<comment type="caution">
    <text evidence="3">The sequence shown here is derived from an EMBL/GenBank/DDBJ whole genome shotgun (WGS) entry which is preliminary data.</text>
</comment>
<dbReference type="Proteomes" id="UP000319908">
    <property type="component" value="Unassembled WGS sequence"/>
</dbReference>
<evidence type="ECO:0000313" key="4">
    <source>
        <dbReference type="Proteomes" id="UP000319908"/>
    </source>
</evidence>
<dbReference type="AlphaFoldDB" id="A0A5C6C203"/>
<evidence type="ECO:0000256" key="1">
    <source>
        <dbReference type="SAM" id="MobiDB-lite"/>
    </source>
</evidence>
<dbReference type="InterPro" id="IPR036249">
    <property type="entry name" value="Thioredoxin-like_sf"/>
</dbReference>
<dbReference type="SUPFAM" id="SSF52833">
    <property type="entry name" value="Thioredoxin-like"/>
    <property type="match status" value="1"/>
</dbReference>
<dbReference type="InterPro" id="IPR011990">
    <property type="entry name" value="TPR-like_helical_dom_sf"/>
</dbReference>
<sequence>MPAQTPPYSPRVPTMLHRIFVLFAFAIIAPLPSSLPAIEPTADAAMEESALDEGHSFHGEAFNEGPRQAAVLVPGLAKIQFPTSTKSDQAQQFFEQGVALLHAFAYLEAERSFRQSLKHDPELAIAYWGMAMANASNPKRARGMIDKAKPLVSQHADQREKLYIDALDHYLPTFDENAPKDDAEAKSKRAARFISDMEKILYDFPDDIEAKAFLVLRIWLGDREGVKLTSRFAVDALMSEIFAIDPMHPAHHYRIHLWDPAHAELGLDSAAKCGPSMPGVAHMWHMPGHIYSKLNRYADAAWQQEASARVDHAHMMRARLMPDQIHNFAHNNEWLIRNLLFVGRVNDAIEQGQNLVSLPQHPKYNSMDKKGSYKHGRERLLQTYSEYGLWGRLINESNGNLLPPIANMDAHEEWLAWVAVAHFQTGNASEGARTLRSLQRRRLALEGTLLDLADEAAKETDASAKDADVATPEDAADAKQKRTPDEVRKHLEKLRRLIARAAAAAAAHRKDAKSVKEFAKKANLDNLIQAQFLADAGDLKSALEIAQQEVKKRQGQVRPQAILVDLLWRNGDHEEAKKQFETLRALACDADLDTPLLQRVSVVATALNMEEDWRIKREPANDLGERPALDSLGPFRWQPYDAPAWEAMSADGTPWSAGQFSGRPRLVVFYLGFGCLHCMEQLHAFAPKLEAFREAGIEVVAISTENVETLASGIAAFDEQISIPLFADGDQTAFKSFRCWDDFEGQPLHGTFLIDAQDRVRWQDIGFEPFMDPDFLLEESKRLLKLKDN</sequence>
<dbReference type="InterPro" id="IPR013766">
    <property type="entry name" value="Thioredoxin_domain"/>
</dbReference>
<organism evidence="3 4">
    <name type="scientific">Allorhodopirellula heiligendammensis</name>
    <dbReference type="NCBI Taxonomy" id="2714739"/>
    <lineage>
        <taxon>Bacteria</taxon>
        <taxon>Pseudomonadati</taxon>
        <taxon>Planctomycetota</taxon>
        <taxon>Planctomycetia</taxon>
        <taxon>Pirellulales</taxon>
        <taxon>Pirellulaceae</taxon>
        <taxon>Allorhodopirellula</taxon>
    </lineage>
</organism>
<name>A0A5C6C203_9BACT</name>
<dbReference type="SUPFAM" id="SSF48452">
    <property type="entry name" value="TPR-like"/>
    <property type="match status" value="1"/>
</dbReference>
<dbReference type="Gene3D" id="3.40.30.10">
    <property type="entry name" value="Glutaredoxin"/>
    <property type="match status" value="1"/>
</dbReference>
<dbReference type="GO" id="GO:0016209">
    <property type="term" value="F:antioxidant activity"/>
    <property type="evidence" value="ECO:0007669"/>
    <property type="project" value="InterPro"/>
</dbReference>
<evidence type="ECO:0000313" key="3">
    <source>
        <dbReference type="EMBL" id="TWU18158.1"/>
    </source>
</evidence>
<protein>
    <submittedName>
        <fullName evidence="3">Peroxiredoxin</fullName>
    </submittedName>
</protein>
<feature type="domain" description="Thioredoxin" evidence="2">
    <location>
        <begin position="636"/>
        <end position="785"/>
    </location>
</feature>
<dbReference type="GO" id="GO:0006950">
    <property type="term" value="P:response to stress"/>
    <property type="evidence" value="ECO:0007669"/>
    <property type="project" value="UniProtKB-ARBA"/>
</dbReference>
<keyword evidence="4" id="KW-1185">Reference proteome</keyword>
<feature type="region of interest" description="Disordered" evidence="1">
    <location>
        <begin position="460"/>
        <end position="484"/>
    </location>
</feature>
<evidence type="ECO:0000259" key="2">
    <source>
        <dbReference type="PROSITE" id="PS51352"/>
    </source>
</evidence>
<dbReference type="Pfam" id="PF00578">
    <property type="entry name" value="AhpC-TSA"/>
    <property type="match status" value="1"/>
</dbReference>